<evidence type="ECO:0000313" key="6">
    <source>
        <dbReference type="Proteomes" id="UP001476950"/>
    </source>
</evidence>
<dbReference type="InterPro" id="IPR005527">
    <property type="entry name" value="MinE"/>
</dbReference>
<name>A0ABV0KNM1_9CYAN</name>
<evidence type="ECO:0000256" key="2">
    <source>
        <dbReference type="ARBA" id="ARBA00025265"/>
    </source>
</evidence>
<evidence type="ECO:0000313" key="5">
    <source>
        <dbReference type="EMBL" id="MEP1059894.1"/>
    </source>
</evidence>
<dbReference type="NCBIfam" id="TIGR01215">
    <property type="entry name" value="minE"/>
    <property type="match status" value="1"/>
</dbReference>
<keyword evidence="3 5" id="KW-0132">Cell division</keyword>
<dbReference type="RefSeq" id="WP_190449607.1">
    <property type="nucleotide sequence ID" value="NZ_JAMPLM010000013.1"/>
</dbReference>
<evidence type="ECO:0000256" key="3">
    <source>
        <dbReference type="HAMAP-Rule" id="MF_00262"/>
    </source>
</evidence>
<comment type="similarity">
    <text evidence="1 3">Belongs to the MinE family.</text>
</comment>
<evidence type="ECO:0000256" key="4">
    <source>
        <dbReference type="SAM" id="MobiDB-lite"/>
    </source>
</evidence>
<organism evidence="5 6">
    <name type="scientific">Stenomitos frigidus AS-A4</name>
    <dbReference type="NCBI Taxonomy" id="2933935"/>
    <lineage>
        <taxon>Bacteria</taxon>
        <taxon>Bacillati</taxon>
        <taxon>Cyanobacteriota</taxon>
        <taxon>Cyanophyceae</taxon>
        <taxon>Leptolyngbyales</taxon>
        <taxon>Leptolyngbyaceae</taxon>
        <taxon>Stenomitos</taxon>
    </lineage>
</organism>
<protein>
    <recommendedName>
        <fullName evidence="3">Cell division topological specificity factor</fullName>
    </recommendedName>
</protein>
<proteinExistence type="inferred from homology"/>
<dbReference type="EMBL" id="JAMPLM010000013">
    <property type="protein sequence ID" value="MEP1059894.1"/>
    <property type="molecule type" value="Genomic_DNA"/>
</dbReference>
<dbReference type="InterPro" id="IPR036707">
    <property type="entry name" value="MinE_sf"/>
</dbReference>
<keyword evidence="6" id="KW-1185">Reference proteome</keyword>
<feature type="compositionally biased region" description="Low complexity" evidence="4">
    <location>
        <begin position="88"/>
        <end position="129"/>
    </location>
</feature>
<dbReference type="SUPFAM" id="SSF55229">
    <property type="entry name" value="Cell division protein MinE topological specificity domain"/>
    <property type="match status" value="1"/>
</dbReference>
<dbReference type="HAMAP" id="MF_00262">
    <property type="entry name" value="MinE"/>
    <property type="match status" value="1"/>
</dbReference>
<accession>A0ABV0KNM1</accession>
<dbReference type="Proteomes" id="UP001476950">
    <property type="component" value="Unassembled WGS sequence"/>
</dbReference>
<evidence type="ECO:0000256" key="1">
    <source>
        <dbReference type="ARBA" id="ARBA00008168"/>
    </source>
</evidence>
<reference evidence="5 6" key="1">
    <citation type="submission" date="2022-04" db="EMBL/GenBank/DDBJ databases">
        <title>Positive selection, recombination, and allopatry shape intraspecific diversity of widespread and dominant cyanobacteria.</title>
        <authorList>
            <person name="Wei J."/>
            <person name="Shu W."/>
            <person name="Hu C."/>
        </authorList>
    </citation>
    <scope>NUCLEOTIDE SEQUENCE [LARGE SCALE GENOMIC DNA]</scope>
    <source>
        <strain evidence="5 6">AS-A4</strain>
    </source>
</reference>
<keyword evidence="3" id="KW-0131">Cell cycle</keyword>
<dbReference type="Pfam" id="PF03776">
    <property type="entry name" value="MinE"/>
    <property type="match status" value="1"/>
</dbReference>
<sequence length="129" mass="14317">MLIELLERLFARPSDNSRSQVKDRLRLVLAHDRTDIPPQALEAMRKEILEVVSRYVELDTDGMEFALENSDRTTALIANLPIRRVRNTPEPVATAPTDTTTAAESTTTESTAAESTTTESTTTESIVLE</sequence>
<gene>
    <name evidence="3 5" type="primary">minE</name>
    <name evidence="5" type="ORF">NDI38_15755</name>
</gene>
<comment type="function">
    <text evidence="2 3">Prevents the cell division inhibition by proteins MinC and MinD at internal division sites while permitting inhibition at polar sites. This ensures cell division at the proper site by restricting the formation of a division septum at the midpoint of the long axis of the cell.</text>
</comment>
<feature type="region of interest" description="Disordered" evidence="4">
    <location>
        <begin position="87"/>
        <end position="129"/>
    </location>
</feature>
<comment type="caution">
    <text evidence="5">The sequence shown here is derived from an EMBL/GenBank/DDBJ whole genome shotgun (WGS) entry which is preliminary data.</text>
</comment>
<dbReference type="GO" id="GO:0051301">
    <property type="term" value="P:cell division"/>
    <property type="evidence" value="ECO:0007669"/>
    <property type="project" value="UniProtKB-KW"/>
</dbReference>
<dbReference type="Gene3D" id="3.30.1070.10">
    <property type="entry name" value="Cell division topological specificity factor MinE"/>
    <property type="match status" value="1"/>
</dbReference>